<gene>
    <name evidence="1" type="ORF">BDN70DRAFT_879212</name>
</gene>
<name>A0A9P5Z2R1_9AGAR</name>
<reference evidence="1" key="1">
    <citation type="submission" date="2020-11" db="EMBL/GenBank/DDBJ databases">
        <authorList>
            <consortium name="DOE Joint Genome Institute"/>
            <person name="Ahrendt S."/>
            <person name="Riley R."/>
            <person name="Andreopoulos W."/>
            <person name="Labutti K."/>
            <person name="Pangilinan J."/>
            <person name="Ruiz-Duenas F.J."/>
            <person name="Barrasa J.M."/>
            <person name="Sanchez-Garcia M."/>
            <person name="Camarero S."/>
            <person name="Miyauchi S."/>
            <person name="Serrano A."/>
            <person name="Linde D."/>
            <person name="Babiker R."/>
            <person name="Drula E."/>
            <person name="Ayuso-Fernandez I."/>
            <person name="Pacheco R."/>
            <person name="Padilla G."/>
            <person name="Ferreira P."/>
            <person name="Barriuso J."/>
            <person name="Kellner H."/>
            <person name="Castanera R."/>
            <person name="Alfaro M."/>
            <person name="Ramirez L."/>
            <person name="Pisabarro A.G."/>
            <person name="Kuo A."/>
            <person name="Tritt A."/>
            <person name="Lipzen A."/>
            <person name="He G."/>
            <person name="Yan M."/>
            <person name="Ng V."/>
            <person name="Cullen D."/>
            <person name="Martin F."/>
            <person name="Rosso M.-N."/>
            <person name="Henrissat B."/>
            <person name="Hibbett D."/>
            <person name="Martinez A.T."/>
            <person name="Grigoriev I.V."/>
        </authorList>
    </citation>
    <scope>NUCLEOTIDE SEQUENCE</scope>
    <source>
        <strain evidence="1">CIRM-BRFM 674</strain>
    </source>
</reference>
<protein>
    <submittedName>
        <fullName evidence="1">Uncharacterized protein</fullName>
    </submittedName>
</protein>
<keyword evidence="2" id="KW-1185">Reference proteome</keyword>
<evidence type="ECO:0000313" key="2">
    <source>
        <dbReference type="Proteomes" id="UP000807469"/>
    </source>
</evidence>
<dbReference type="AlphaFoldDB" id="A0A9P5Z2R1"/>
<sequence>MQLRSVCLPHDGCYAALSLLCSQSWPDMWPFKVFERLSKCAYMRVRKPLWLFNGYFGGLECHKFVVKGKEEVLR</sequence>
<dbReference type="EMBL" id="MU155221">
    <property type="protein sequence ID" value="KAF9479054.1"/>
    <property type="molecule type" value="Genomic_DNA"/>
</dbReference>
<organism evidence="1 2">
    <name type="scientific">Pholiota conissans</name>
    <dbReference type="NCBI Taxonomy" id="109636"/>
    <lineage>
        <taxon>Eukaryota</taxon>
        <taxon>Fungi</taxon>
        <taxon>Dikarya</taxon>
        <taxon>Basidiomycota</taxon>
        <taxon>Agaricomycotina</taxon>
        <taxon>Agaricomycetes</taxon>
        <taxon>Agaricomycetidae</taxon>
        <taxon>Agaricales</taxon>
        <taxon>Agaricineae</taxon>
        <taxon>Strophariaceae</taxon>
        <taxon>Pholiota</taxon>
    </lineage>
</organism>
<accession>A0A9P5Z2R1</accession>
<evidence type="ECO:0000313" key="1">
    <source>
        <dbReference type="EMBL" id="KAF9479054.1"/>
    </source>
</evidence>
<comment type="caution">
    <text evidence="1">The sequence shown here is derived from an EMBL/GenBank/DDBJ whole genome shotgun (WGS) entry which is preliminary data.</text>
</comment>
<dbReference type="Proteomes" id="UP000807469">
    <property type="component" value="Unassembled WGS sequence"/>
</dbReference>
<proteinExistence type="predicted"/>